<dbReference type="FunFam" id="3.40.50.880:FF:000015">
    <property type="entry name" value="Protein DJ-1 homolog C"/>
    <property type="match status" value="1"/>
</dbReference>
<proteinExistence type="predicted"/>
<dbReference type="Pfam" id="PF01965">
    <property type="entry name" value="DJ-1_PfpI"/>
    <property type="match status" value="1"/>
</dbReference>
<sequence>MADAAEEEVHVLVPIANGSEEIETACVTDVLTRAKFKVTVASCEDALTVTMSRNLKITADKKLADCAGGTWAAIVCPGGLPGAQTLADNTTLQEMLRKQLSEERIVAAVCAAPALVLAKNGLLKKGDTHEAFKATCYPHPNKLFQNEITEETSAGAWQQEAVVVDRNVITSQGPGTSLQFALKIVEKLKGKELSKTLADALLTQEA</sequence>
<accession>A0A7S2MR37</accession>
<dbReference type="EMBL" id="HBGW01005688">
    <property type="protein sequence ID" value="CAD9497916.1"/>
    <property type="molecule type" value="Transcribed_RNA"/>
</dbReference>
<dbReference type="InterPro" id="IPR006287">
    <property type="entry name" value="DJ-1"/>
</dbReference>
<dbReference type="Gene3D" id="3.40.50.880">
    <property type="match status" value="1"/>
</dbReference>
<reference evidence="3" key="1">
    <citation type="submission" date="2021-01" db="EMBL/GenBank/DDBJ databases">
        <authorList>
            <person name="Corre E."/>
            <person name="Pelletier E."/>
            <person name="Niang G."/>
            <person name="Scheremetjew M."/>
            <person name="Finn R."/>
            <person name="Kale V."/>
            <person name="Holt S."/>
            <person name="Cochrane G."/>
            <person name="Meng A."/>
            <person name="Brown T."/>
            <person name="Cohen L."/>
        </authorList>
    </citation>
    <scope>NUCLEOTIDE SEQUENCE</scope>
    <source>
        <strain evidence="3">RCC3387</strain>
    </source>
</reference>
<feature type="domain" description="DJ-1/PfpI" evidence="2">
    <location>
        <begin position="10"/>
        <end position="186"/>
    </location>
</feature>
<dbReference type="AlphaFoldDB" id="A0A7S2MR37"/>
<dbReference type="GO" id="GO:1903189">
    <property type="term" value="P:glyoxal metabolic process"/>
    <property type="evidence" value="ECO:0007669"/>
    <property type="project" value="TreeGrafter"/>
</dbReference>
<evidence type="ECO:0000313" key="3">
    <source>
        <dbReference type="EMBL" id="CAD9497916.1"/>
    </source>
</evidence>
<dbReference type="GO" id="GO:0005737">
    <property type="term" value="C:cytoplasm"/>
    <property type="evidence" value="ECO:0007669"/>
    <property type="project" value="TreeGrafter"/>
</dbReference>
<evidence type="ECO:0000259" key="2">
    <source>
        <dbReference type="Pfam" id="PF01965"/>
    </source>
</evidence>
<organism evidence="3">
    <name type="scientific">Zooxanthella nutricula</name>
    <dbReference type="NCBI Taxonomy" id="1333877"/>
    <lineage>
        <taxon>Eukaryota</taxon>
        <taxon>Sar</taxon>
        <taxon>Alveolata</taxon>
        <taxon>Dinophyceae</taxon>
        <taxon>Peridiniales</taxon>
        <taxon>Peridiniales incertae sedis</taxon>
        <taxon>Zooxanthella</taxon>
    </lineage>
</organism>
<dbReference type="InterPro" id="IPR029062">
    <property type="entry name" value="Class_I_gatase-like"/>
</dbReference>
<dbReference type="PANTHER" id="PTHR48094:SF12">
    <property type="entry name" value="PARKINSON DISEASE PROTEIN 7 HOMOLOG"/>
    <property type="match status" value="1"/>
</dbReference>
<keyword evidence="1" id="KW-0677">Repeat</keyword>
<dbReference type="CDD" id="cd03135">
    <property type="entry name" value="GATase1_DJ-1"/>
    <property type="match status" value="1"/>
</dbReference>
<dbReference type="SUPFAM" id="SSF52317">
    <property type="entry name" value="Class I glutamine amidotransferase-like"/>
    <property type="match status" value="1"/>
</dbReference>
<dbReference type="PANTHER" id="PTHR48094">
    <property type="entry name" value="PROTEIN/NUCLEIC ACID DEGLYCASE DJ-1-RELATED"/>
    <property type="match status" value="1"/>
</dbReference>
<dbReference type="InterPro" id="IPR050325">
    <property type="entry name" value="Prot/Nucl_acid_deglycase"/>
</dbReference>
<dbReference type="InterPro" id="IPR002818">
    <property type="entry name" value="DJ-1/PfpI"/>
</dbReference>
<protein>
    <recommendedName>
        <fullName evidence="2">DJ-1/PfpI domain-containing protein</fullName>
    </recommendedName>
</protein>
<evidence type="ECO:0000256" key="1">
    <source>
        <dbReference type="ARBA" id="ARBA00022737"/>
    </source>
</evidence>
<gene>
    <name evidence="3" type="ORF">BRAN1462_LOCUS3755</name>
</gene>
<dbReference type="NCBIfam" id="TIGR01383">
    <property type="entry name" value="not_thiJ"/>
    <property type="match status" value="1"/>
</dbReference>
<name>A0A7S2MR37_9DINO</name>